<dbReference type="EMBL" id="CM034406">
    <property type="protein sequence ID" value="KAJ0172951.1"/>
    <property type="molecule type" value="Genomic_DNA"/>
</dbReference>
<organism evidence="1 2">
    <name type="scientific">Dendrolimus kikuchii</name>
    <dbReference type="NCBI Taxonomy" id="765133"/>
    <lineage>
        <taxon>Eukaryota</taxon>
        <taxon>Metazoa</taxon>
        <taxon>Ecdysozoa</taxon>
        <taxon>Arthropoda</taxon>
        <taxon>Hexapoda</taxon>
        <taxon>Insecta</taxon>
        <taxon>Pterygota</taxon>
        <taxon>Neoptera</taxon>
        <taxon>Endopterygota</taxon>
        <taxon>Lepidoptera</taxon>
        <taxon>Glossata</taxon>
        <taxon>Ditrysia</taxon>
        <taxon>Bombycoidea</taxon>
        <taxon>Lasiocampidae</taxon>
        <taxon>Dendrolimus</taxon>
    </lineage>
</organism>
<sequence>MLVDDNKNICRICECYWRPHDNKNIVYCNEANINFMPKVDRMDELYVANNNIDIIEEKDLPDTLKFLDLQYNNLKSFDQATLSRLFLGNRTLKLSDRVDYSNLTCVDGTFVNTLDISALCLNQTLITVIISMLCIVILLSTGAYAVWTKFKWEIKAFFYMRGFRCCMKNNDEPTKEYDVFISFAHEDEIFVMEELLPKLEAESLAVCVHYRDWCAGDWIPAQIAKSVAESNMTLIVLSRNFLKSTWALLEFRTAYVQSMHDGRTRLAVLMLEDVLNDVRLDRELKAYLATTTYVRWNEPLYWEKLMYVLPQPTDTRARDNHALGHEVVKLMRPNDPCIRALQERPVTVETIEVAE</sequence>
<proteinExistence type="predicted"/>
<accession>A0ACC1CMY8</accession>
<name>A0ACC1CMY8_9NEOP</name>
<gene>
    <name evidence="1" type="ORF">K1T71_011127</name>
</gene>
<comment type="caution">
    <text evidence="1">The sequence shown here is derived from an EMBL/GenBank/DDBJ whole genome shotgun (WGS) entry which is preliminary data.</text>
</comment>
<dbReference type="Proteomes" id="UP000824533">
    <property type="component" value="Linkage Group LG20"/>
</dbReference>
<evidence type="ECO:0000313" key="1">
    <source>
        <dbReference type="EMBL" id="KAJ0172951.1"/>
    </source>
</evidence>
<protein>
    <submittedName>
        <fullName evidence="1">Uncharacterized protein</fullName>
    </submittedName>
</protein>
<evidence type="ECO:0000313" key="2">
    <source>
        <dbReference type="Proteomes" id="UP000824533"/>
    </source>
</evidence>
<reference evidence="1 2" key="1">
    <citation type="journal article" date="2021" name="Front. Genet.">
        <title>Chromosome-Level Genome Assembly Reveals Significant Gene Expansion in the Toll and IMD Signaling Pathways of Dendrolimus kikuchii.</title>
        <authorList>
            <person name="Zhou J."/>
            <person name="Wu P."/>
            <person name="Xiong Z."/>
            <person name="Liu N."/>
            <person name="Zhao N."/>
            <person name="Ji M."/>
            <person name="Qiu Y."/>
            <person name="Yang B."/>
        </authorList>
    </citation>
    <scope>NUCLEOTIDE SEQUENCE [LARGE SCALE GENOMIC DNA]</scope>
    <source>
        <strain evidence="1">Ann1</strain>
    </source>
</reference>
<keyword evidence="2" id="KW-1185">Reference proteome</keyword>